<reference evidence="4 5" key="1">
    <citation type="submission" date="2019-09" db="EMBL/GenBank/DDBJ databases">
        <title>Chitinophaga ginsengihumi sp. nov., isolated from soil of ginseng rhizosphere.</title>
        <authorList>
            <person name="Lee J."/>
        </authorList>
    </citation>
    <scope>NUCLEOTIDE SEQUENCE [LARGE SCALE GENOMIC DNA]</scope>
    <source>
        <strain evidence="4 5">BN140078</strain>
    </source>
</reference>
<dbReference type="GO" id="GO:0008897">
    <property type="term" value="F:holo-[acyl-carrier-protein] synthase activity"/>
    <property type="evidence" value="ECO:0007669"/>
    <property type="project" value="InterPro"/>
</dbReference>
<reference evidence="4 5" key="2">
    <citation type="submission" date="2019-09" db="EMBL/GenBank/DDBJ databases">
        <authorList>
            <person name="Jin C."/>
        </authorList>
    </citation>
    <scope>NUCLEOTIDE SEQUENCE [LARGE SCALE GENOMIC DNA]</scope>
    <source>
        <strain evidence="4 5">BN140078</strain>
    </source>
</reference>
<evidence type="ECO:0000313" key="5">
    <source>
        <dbReference type="Proteomes" id="UP000324611"/>
    </source>
</evidence>
<dbReference type="InterPro" id="IPR037143">
    <property type="entry name" value="4-PPantetheinyl_Trfase_dom_sf"/>
</dbReference>
<comment type="caution">
    <text evidence="4">The sequence shown here is derived from an EMBL/GenBank/DDBJ whole genome shotgun (WGS) entry which is preliminary data.</text>
</comment>
<dbReference type="Pfam" id="PF01648">
    <property type="entry name" value="ACPS"/>
    <property type="match status" value="1"/>
</dbReference>
<evidence type="ECO:0000256" key="2">
    <source>
        <dbReference type="ARBA" id="ARBA00022679"/>
    </source>
</evidence>
<dbReference type="InterPro" id="IPR050559">
    <property type="entry name" value="P-Pant_transferase_sf"/>
</dbReference>
<dbReference type="PANTHER" id="PTHR12215:SF10">
    <property type="entry name" value="L-AMINOADIPATE-SEMIALDEHYDE DEHYDROGENASE-PHOSPHOPANTETHEINYL TRANSFERASE"/>
    <property type="match status" value="1"/>
</dbReference>
<proteinExistence type="inferred from homology"/>
<protein>
    <submittedName>
        <fullName evidence="4">4'-phosphopantetheinyl transferase superfamily protein</fullName>
    </submittedName>
</protein>
<dbReference type="GO" id="GO:0000287">
    <property type="term" value="F:magnesium ion binding"/>
    <property type="evidence" value="ECO:0007669"/>
    <property type="project" value="InterPro"/>
</dbReference>
<dbReference type="GO" id="GO:0005829">
    <property type="term" value="C:cytosol"/>
    <property type="evidence" value="ECO:0007669"/>
    <property type="project" value="TreeGrafter"/>
</dbReference>
<comment type="similarity">
    <text evidence="1">Belongs to the P-Pant transferase superfamily. Gsp/Sfp/HetI/AcpT family.</text>
</comment>
<name>A0A5B2VJG4_9BACT</name>
<dbReference type="GO" id="GO:0019878">
    <property type="term" value="P:lysine biosynthetic process via aminoadipic acid"/>
    <property type="evidence" value="ECO:0007669"/>
    <property type="project" value="TreeGrafter"/>
</dbReference>
<dbReference type="SUPFAM" id="SSF56214">
    <property type="entry name" value="4'-phosphopantetheinyl transferase"/>
    <property type="match status" value="2"/>
</dbReference>
<dbReference type="Gene3D" id="3.90.470.20">
    <property type="entry name" value="4'-phosphopantetheinyl transferase domain"/>
    <property type="match status" value="2"/>
</dbReference>
<dbReference type="Proteomes" id="UP000324611">
    <property type="component" value="Unassembled WGS sequence"/>
</dbReference>
<accession>A0A5B2VJG4</accession>
<dbReference type="PANTHER" id="PTHR12215">
    <property type="entry name" value="PHOSPHOPANTETHEINE TRANSFERASE"/>
    <property type="match status" value="1"/>
</dbReference>
<keyword evidence="5" id="KW-1185">Reference proteome</keyword>
<keyword evidence="2 4" id="KW-0808">Transferase</keyword>
<evidence type="ECO:0000259" key="3">
    <source>
        <dbReference type="Pfam" id="PF01648"/>
    </source>
</evidence>
<evidence type="ECO:0000313" key="4">
    <source>
        <dbReference type="EMBL" id="KAA2239713.1"/>
    </source>
</evidence>
<dbReference type="InterPro" id="IPR008278">
    <property type="entry name" value="4-PPantetheinyl_Trfase_dom"/>
</dbReference>
<feature type="domain" description="4'-phosphopantetheinyl transferase" evidence="3">
    <location>
        <begin position="102"/>
        <end position="195"/>
    </location>
</feature>
<organism evidence="4 5">
    <name type="scientific">Chitinophaga agrisoli</name>
    <dbReference type="NCBI Taxonomy" id="2607653"/>
    <lineage>
        <taxon>Bacteria</taxon>
        <taxon>Pseudomonadati</taxon>
        <taxon>Bacteroidota</taxon>
        <taxon>Chitinophagia</taxon>
        <taxon>Chitinophagales</taxon>
        <taxon>Chitinophagaceae</taxon>
        <taxon>Chitinophaga</taxon>
    </lineage>
</organism>
<dbReference type="EMBL" id="VUOC01000004">
    <property type="protein sequence ID" value="KAA2239713.1"/>
    <property type="molecule type" value="Genomic_DNA"/>
</dbReference>
<dbReference type="AlphaFoldDB" id="A0A5B2VJG4"/>
<gene>
    <name evidence="4" type="ORF">F0L74_26335</name>
</gene>
<evidence type="ECO:0000256" key="1">
    <source>
        <dbReference type="ARBA" id="ARBA00010990"/>
    </source>
</evidence>
<sequence>MPLIRTIQMDQSTRLGVWKIGEQEEEAFFRDRVSISPLVHHPHKRLQHFAGRYLLKELYPDFPVEEIRIMDSRKPYLPSNSFYFSISHCRDHIAVIVSKKTAVGIDIEAMQPKIAKVAHKFLGPAEQAFIDAEHSLPHQTVCWSAKEAVYKWYGLGKVDFRENMQLEPFDFRTAGFITCNFNKSDKLAKLYLQYVVDGELCLAWTAREEEAGSL</sequence>